<sequence length="107" mass="12221">MSNWLMIHTPSNLVMGIIASSRQPKSTPDTKFITVTDKQLDKYYQLQEKCSGKLVDFGALLKASPSLLELYTGKAWEVFQQGVTARKRSTEYPCRIRQRRAKIRKAA</sequence>
<proteinExistence type="predicted"/>
<accession>A0A7W4LMN6</accession>
<dbReference type="Proteomes" id="UP000542720">
    <property type="component" value="Unassembled WGS sequence"/>
</dbReference>
<dbReference type="AlphaFoldDB" id="A0A7W4LMN6"/>
<reference evidence="1 2" key="1">
    <citation type="submission" date="2020-08" db="EMBL/GenBank/DDBJ databases">
        <authorList>
            <person name="Kim C.M."/>
        </authorList>
    </citation>
    <scope>NUCLEOTIDE SEQUENCE [LARGE SCALE GENOMIC DNA]</scope>
    <source>
        <strain evidence="1 2">UL070</strain>
    </source>
</reference>
<gene>
    <name evidence="1" type="ORF">H3H51_13075</name>
</gene>
<comment type="caution">
    <text evidence="1">The sequence shown here is derived from an EMBL/GenBank/DDBJ whole genome shotgun (WGS) entry which is preliminary data.</text>
</comment>
<dbReference type="EMBL" id="JACJUD010000004">
    <property type="protein sequence ID" value="MBB2495955.1"/>
    <property type="molecule type" value="Genomic_DNA"/>
</dbReference>
<keyword evidence="2" id="KW-1185">Reference proteome</keyword>
<protein>
    <submittedName>
        <fullName evidence="1">Uncharacterized protein</fullName>
    </submittedName>
</protein>
<dbReference type="RefSeq" id="WP_183089497.1">
    <property type="nucleotide sequence ID" value="NZ_JACJUD010000004.1"/>
</dbReference>
<organism evidence="1 2">
    <name type="scientific">Aquipseudomonas ullengensis</name>
    <dbReference type="NCBI Taxonomy" id="2759166"/>
    <lineage>
        <taxon>Bacteria</taxon>
        <taxon>Pseudomonadati</taxon>
        <taxon>Pseudomonadota</taxon>
        <taxon>Gammaproteobacteria</taxon>
        <taxon>Pseudomonadales</taxon>
        <taxon>Pseudomonadaceae</taxon>
        <taxon>Aquipseudomonas</taxon>
    </lineage>
</organism>
<evidence type="ECO:0000313" key="2">
    <source>
        <dbReference type="Proteomes" id="UP000542720"/>
    </source>
</evidence>
<evidence type="ECO:0000313" key="1">
    <source>
        <dbReference type="EMBL" id="MBB2495955.1"/>
    </source>
</evidence>
<name>A0A7W4LMN6_9GAMM</name>